<dbReference type="Proteomes" id="UP000664277">
    <property type="component" value="Unassembled WGS sequence"/>
</dbReference>
<gene>
    <name evidence="4" type="ORF">J0M35_16875</name>
</gene>
<dbReference type="PANTHER" id="PTHR44858">
    <property type="entry name" value="TETRATRICOPEPTIDE REPEAT PROTEIN 6"/>
    <property type="match status" value="1"/>
</dbReference>
<protein>
    <recommendedName>
        <fullName evidence="6">Tetratricopeptide repeat protein</fullName>
    </recommendedName>
</protein>
<dbReference type="PROSITE" id="PS50005">
    <property type="entry name" value="TPR"/>
    <property type="match status" value="2"/>
</dbReference>
<sequence length="403" mass="45690">MTNLKKLPALSSLFAASIKAPAIIFVLLVALAVPSPVNGEPETVPKTAPTEEKTKEVSVSRAYILKKLALALLKCGRKSEALEKIDLAFSLDPYNSDLRQTRAYILKQCEKPNATPKETKRRETEIDSNNYKLAKEFYDKNAYKQAIEYCNKELETPKTSKNPKTFRRTRVALKLRGLCYLAIGEEEKAMTDFEHYVDLSALSRSTEATKASSAKQLIDDLPLKLQLSYKFKSVLQNQLRLEKLYSKMIELSNFHNEASFERAMLYLGKGDLNSAACDFESYFTYGDCYHRLDALSWSIFCNKALKREAKLKELLAHVDRQRDFATKPELLFLQDKNFTAEELVAVSTDKKDQIARGTIAGMVLAQKGNLEEAAKYLQKVIETAPDTSAEYFVAKKELERIKK</sequence>
<proteinExistence type="predicted"/>
<evidence type="ECO:0008006" key="6">
    <source>
        <dbReference type="Google" id="ProtNLM"/>
    </source>
</evidence>
<accession>A0A8J7PKB8</accession>
<dbReference type="Gene3D" id="1.25.40.10">
    <property type="entry name" value="Tetratricopeptide repeat domain"/>
    <property type="match status" value="3"/>
</dbReference>
<dbReference type="EMBL" id="JAFLCK010000029">
    <property type="protein sequence ID" value="MBN8662043.1"/>
    <property type="molecule type" value="Genomic_DNA"/>
</dbReference>
<organism evidence="4 5">
    <name type="scientific">Candidatus Obscuribacter phosphatis</name>
    <dbReference type="NCBI Taxonomy" id="1906157"/>
    <lineage>
        <taxon>Bacteria</taxon>
        <taxon>Bacillati</taxon>
        <taxon>Candidatus Melainabacteria</taxon>
        <taxon>Candidatus Obscuribacterales</taxon>
        <taxon>Candidatus Obscuribacteraceae</taxon>
        <taxon>Candidatus Obscuribacter</taxon>
    </lineage>
</organism>
<evidence type="ECO:0000313" key="4">
    <source>
        <dbReference type="EMBL" id="MBN8662043.1"/>
    </source>
</evidence>
<reference evidence="4" key="1">
    <citation type="submission" date="2021-02" db="EMBL/GenBank/DDBJ databases">
        <title>Genome-Resolved Metagenomics of a Microbial Community Performing Photosynthetic Biological Nutrient Removal.</title>
        <authorList>
            <person name="Mcdaniel E.A."/>
        </authorList>
    </citation>
    <scope>NUCLEOTIDE SEQUENCE</scope>
    <source>
        <strain evidence="4">UWPOB_OBS1</strain>
    </source>
</reference>
<name>A0A8J7PKB8_9BACT</name>
<evidence type="ECO:0000256" key="3">
    <source>
        <dbReference type="PROSITE-ProRule" id="PRU00339"/>
    </source>
</evidence>
<dbReference type="PANTHER" id="PTHR44858:SF1">
    <property type="entry name" value="UDP-N-ACETYLGLUCOSAMINE--PEPTIDE N-ACETYLGLUCOSAMINYLTRANSFERASE SPINDLY-RELATED"/>
    <property type="match status" value="1"/>
</dbReference>
<evidence type="ECO:0000256" key="1">
    <source>
        <dbReference type="ARBA" id="ARBA00022737"/>
    </source>
</evidence>
<keyword evidence="2 3" id="KW-0802">TPR repeat</keyword>
<dbReference type="AlphaFoldDB" id="A0A8J7PKB8"/>
<evidence type="ECO:0000256" key="2">
    <source>
        <dbReference type="ARBA" id="ARBA00022803"/>
    </source>
</evidence>
<dbReference type="InterPro" id="IPR019734">
    <property type="entry name" value="TPR_rpt"/>
</dbReference>
<feature type="repeat" description="TPR" evidence="3">
    <location>
        <begin position="354"/>
        <end position="387"/>
    </location>
</feature>
<evidence type="ECO:0000313" key="5">
    <source>
        <dbReference type="Proteomes" id="UP000664277"/>
    </source>
</evidence>
<dbReference type="SMART" id="SM00028">
    <property type="entry name" value="TPR"/>
    <property type="match status" value="3"/>
</dbReference>
<comment type="caution">
    <text evidence="4">The sequence shown here is derived from an EMBL/GenBank/DDBJ whole genome shotgun (WGS) entry which is preliminary data.</text>
</comment>
<keyword evidence="1" id="KW-0677">Repeat</keyword>
<dbReference type="InterPro" id="IPR011990">
    <property type="entry name" value="TPR-like_helical_dom_sf"/>
</dbReference>
<dbReference type="SUPFAM" id="SSF48452">
    <property type="entry name" value="TPR-like"/>
    <property type="match status" value="1"/>
</dbReference>
<dbReference type="Pfam" id="PF13181">
    <property type="entry name" value="TPR_8"/>
    <property type="match status" value="1"/>
</dbReference>
<dbReference type="InterPro" id="IPR050498">
    <property type="entry name" value="Ycf3"/>
</dbReference>
<feature type="repeat" description="TPR" evidence="3">
    <location>
        <begin position="62"/>
        <end position="95"/>
    </location>
</feature>